<gene>
    <name evidence="1" type="ORF">A3F03_01050</name>
</gene>
<evidence type="ECO:0000313" key="2">
    <source>
        <dbReference type="Proteomes" id="UP000176803"/>
    </source>
</evidence>
<dbReference type="Proteomes" id="UP000176803">
    <property type="component" value="Unassembled WGS sequence"/>
</dbReference>
<organism evidence="1 2">
    <name type="scientific">Candidatus Roizmanbacteria bacterium RIFCSPHIGHO2_12_FULL_41_11</name>
    <dbReference type="NCBI Taxonomy" id="1802052"/>
    <lineage>
        <taxon>Bacteria</taxon>
        <taxon>Candidatus Roizmaniibacteriota</taxon>
    </lineage>
</organism>
<sequence length="74" mass="8295">MRNDLLVSDENKAINALIHDLKNNLMSIKGYLYILNRQTTDGKTVADIRKKIDIAISAVAKQADEIGKLVTKLR</sequence>
<protein>
    <submittedName>
        <fullName evidence="1">Uncharacterized protein</fullName>
    </submittedName>
</protein>
<proteinExistence type="predicted"/>
<dbReference type="Gene3D" id="1.10.287.130">
    <property type="match status" value="1"/>
</dbReference>
<accession>A0A1F7I244</accession>
<comment type="caution">
    <text evidence="1">The sequence shown here is derived from an EMBL/GenBank/DDBJ whole genome shotgun (WGS) entry which is preliminary data.</text>
</comment>
<name>A0A1F7I244_9BACT</name>
<dbReference type="EMBL" id="MGAC01000041">
    <property type="protein sequence ID" value="OGK37453.1"/>
    <property type="molecule type" value="Genomic_DNA"/>
</dbReference>
<evidence type="ECO:0000313" key="1">
    <source>
        <dbReference type="EMBL" id="OGK37453.1"/>
    </source>
</evidence>
<reference evidence="1 2" key="1">
    <citation type="journal article" date="2016" name="Nat. Commun.">
        <title>Thousands of microbial genomes shed light on interconnected biogeochemical processes in an aquifer system.</title>
        <authorList>
            <person name="Anantharaman K."/>
            <person name="Brown C.T."/>
            <person name="Hug L.A."/>
            <person name="Sharon I."/>
            <person name="Castelle C.J."/>
            <person name="Probst A.J."/>
            <person name="Thomas B.C."/>
            <person name="Singh A."/>
            <person name="Wilkins M.J."/>
            <person name="Karaoz U."/>
            <person name="Brodie E.L."/>
            <person name="Williams K.H."/>
            <person name="Hubbard S.S."/>
            <person name="Banfield J.F."/>
        </authorList>
    </citation>
    <scope>NUCLEOTIDE SEQUENCE [LARGE SCALE GENOMIC DNA]</scope>
</reference>
<dbReference type="AlphaFoldDB" id="A0A1F7I244"/>